<dbReference type="RefSeq" id="XP_035829649.1">
    <property type="nucleotide sequence ID" value="XM_035973756.1"/>
</dbReference>
<dbReference type="InterPro" id="IPR003347">
    <property type="entry name" value="JmjC_dom"/>
</dbReference>
<sequence length="100" mass="11263">MDNILLQIVGSKKVVLFAPSDADFLYMNGDKSEILDMDSPDLERFPLFSGATPYRGYLYPGDMLFIPGMCWFSSLIVPEGDLNAFENDGDCVQKYKVMSF</sequence>
<dbReference type="PANTHER" id="PTHR12461:SF104">
    <property type="entry name" value="TRNA WYBUTOSINE-SYNTHESIZING PROTEIN 5"/>
    <property type="match status" value="1"/>
</dbReference>
<dbReference type="SUPFAM" id="SSF51197">
    <property type="entry name" value="Clavaminate synthase-like"/>
    <property type="match status" value="1"/>
</dbReference>
<reference evidence="3" key="1">
    <citation type="submission" date="2025-08" db="UniProtKB">
        <authorList>
            <consortium name="RefSeq"/>
        </authorList>
    </citation>
    <scope>IDENTIFICATION</scope>
</reference>
<dbReference type="Proteomes" id="UP000694888">
    <property type="component" value="Unplaced"/>
</dbReference>
<dbReference type="Pfam" id="PF13621">
    <property type="entry name" value="Cupin_8"/>
    <property type="match status" value="1"/>
</dbReference>
<evidence type="ECO:0000313" key="3">
    <source>
        <dbReference type="RefSeq" id="XP_035829649.1"/>
    </source>
</evidence>
<name>A0ABM1W4Q6_APLCA</name>
<evidence type="ECO:0000259" key="1">
    <source>
        <dbReference type="PROSITE" id="PS51184"/>
    </source>
</evidence>
<dbReference type="PROSITE" id="PS51184">
    <property type="entry name" value="JMJC"/>
    <property type="match status" value="1"/>
</dbReference>
<dbReference type="Gene3D" id="2.60.120.650">
    <property type="entry name" value="Cupin"/>
    <property type="match status" value="1"/>
</dbReference>
<proteinExistence type="predicted"/>
<dbReference type="InterPro" id="IPR041667">
    <property type="entry name" value="Cupin_8"/>
</dbReference>
<dbReference type="PANTHER" id="PTHR12461">
    <property type="entry name" value="HYPOXIA-INDUCIBLE FACTOR 1 ALPHA INHIBITOR-RELATED"/>
    <property type="match status" value="1"/>
</dbReference>
<organism evidence="2 3">
    <name type="scientific">Aplysia californica</name>
    <name type="common">California sea hare</name>
    <dbReference type="NCBI Taxonomy" id="6500"/>
    <lineage>
        <taxon>Eukaryota</taxon>
        <taxon>Metazoa</taxon>
        <taxon>Spiralia</taxon>
        <taxon>Lophotrochozoa</taxon>
        <taxon>Mollusca</taxon>
        <taxon>Gastropoda</taxon>
        <taxon>Heterobranchia</taxon>
        <taxon>Euthyneura</taxon>
        <taxon>Tectipleura</taxon>
        <taxon>Aplysiida</taxon>
        <taxon>Aplysioidea</taxon>
        <taxon>Aplysiidae</taxon>
        <taxon>Aplysia</taxon>
    </lineage>
</organism>
<evidence type="ECO:0000313" key="2">
    <source>
        <dbReference type="Proteomes" id="UP000694888"/>
    </source>
</evidence>
<keyword evidence="2" id="KW-1185">Reference proteome</keyword>
<feature type="domain" description="JmjC" evidence="1">
    <location>
        <begin position="1"/>
        <end position="100"/>
    </location>
</feature>
<protein>
    <submittedName>
        <fullName evidence="3">tRNA wybutosine-synthesizing protein 5-like</fullName>
    </submittedName>
</protein>
<accession>A0ABM1W4Q6</accession>
<gene>
    <name evidence="3" type="primary">LOC118479133</name>
</gene>
<dbReference type="GeneID" id="118479133"/>